<keyword evidence="6" id="KW-0503">Monooxygenase</keyword>
<reference evidence="7 8" key="1">
    <citation type="journal article" date="2024" name="Nat. Commun.">
        <title>Phylogenomics reveals the evolutionary origins of lichenization in chlorophyte algae.</title>
        <authorList>
            <person name="Puginier C."/>
            <person name="Libourel C."/>
            <person name="Otte J."/>
            <person name="Skaloud P."/>
            <person name="Haon M."/>
            <person name="Grisel S."/>
            <person name="Petersen M."/>
            <person name="Berrin J.G."/>
            <person name="Delaux P.M."/>
            <person name="Dal Grande F."/>
            <person name="Keller J."/>
        </authorList>
    </citation>
    <scope>NUCLEOTIDE SEQUENCE [LARGE SCALE GENOMIC DNA]</scope>
    <source>
        <strain evidence="7 8">SAG 2043</strain>
    </source>
</reference>
<dbReference type="PANTHER" id="PTHR23023">
    <property type="entry name" value="DIMETHYLANILINE MONOOXYGENASE"/>
    <property type="match status" value="1"/>
</dbReference>
<keyword evidence="8" id="KW-1185">Reference proteome</keyword>
<dbReference type="EMBL" id="JALJOR010000006">
    <property type="protein sequence ID" value="KAK9815264.1"/>
    <property type="molecule type" value="Genomic_DNA"/>
</dbReference>
<keyword evidence="5 6" id="KW-0560">Oxidoreductase</keyword>
<evidence type="ECO:0000256" key="4">
    <source>
        <dbReference type="ARBA" id="ARBA00022857"/>
    </source>
</evidence>
<evidence type="ECO:0000256" key="1">
    <source>
        <dbReference type="ARBA" id="ARBA00009183"/>
    </source>
</evidence>
<sequence length="498" mass="55505">MVHDTRSPEAKLAVAVIGCGAAGLVTARELLREGLNVTVYEQSSHLGGVWKYEEEVEDDLRNPSKRVHSSMYQDLRTNLPRQLMSFSDFPLTVECLGPKSLDPRRYCSHQEVLRFLERFADEYQLWEHIRFNAKVVSIRPIASDSPASPHMSARACMAPGWGWAVATQSTEPGSTSSDSVVAEFDAVVSCIGNYSEPNLPDVDGMEAFPGRQLHCHNYRRPDAFAGQTVLVVGASFSGEEIARRIAAVARHVFHAARSWPAPPGVQPAPCAGVTRLSMLQRLTSRGEAFFQGGECVQGIESIVYATGYKYSYPFLDELDLISTDDMRVAPLYKHIFPPAVAPSLGFIGLLWKSVRNMQFELQAKYVARVLSGRVVLPSRASMEADIQTFQDLLERAGVPVRYTHNQSDAMPVDQWAYNDWLAEACGEDVPRPAGWRRRMHTLLSSLIFGRPDSFRDQALPGEEELYAEADAACARMWQQHQEHKRDITQNSGLAACRD</sequence>
<comment type="similarity">
    <text evidence="1 6">Belongs to the FMO family.</text>
</comment>
<evidence type="ECO:0000313" key="7">
    <source>
        <dbReference type="EMBL" id="KAK9815264.1"/>
    </source>
</evidence>
<organism evidence="7 8">
    <name type="scientific">[Myrmecia] bisecta</name>
    <dbReference type="NCBI Taxonomy" id="41462"/>
    <lineage>
        <taxon>Eukaryota</taxon>
        <taxon>Viridiplantae</taxon>
        <taxon>Chlorophyta</taxon>
        <taxon>core chlorophytes</taxon>
        <taxon>Trebouxiophyceae</taxon>
        <taxon>Trebouxiales</taxon>
        <taxon>Trebouxiaceae</taxon>
        <taxon>Myrmecia</taxon>
    </lineage>
</organism>
<dbReference type="Proteomes" id="UP001489004">
    <property type="component" value="Unassembled WGS sequence"/>
</dbReference>
<keyword evidence="4" id="KW-0521">NADP</keyword>
<comment type="cofactor">
    <cofactor evidence="6">
        <name>FAD</name>
        <dbReference type="ChEBI" id="CHEBI:57692"/>
    </cofactor>
</comment>
<dbReference type="Gene3D" id="3.50.50.60">
    <property type="entry name" value="FAD/NAD(P)-binding domain"/>
    <property type="match status" value="2"/>
</dbReference>
<dbReference type="Pfam" id="PF00743">
    <property type="entry name" value="FMO-like"/>
    <property type="match status" value="2"/>
</dbReference>
<evidence type="ECO:0000313" key="8">
    <source>
        <dbReference type="Proteomes" id="UP001489004"/>
    </source>
</evidence>
<proteinExistence type="inferred from homology"/>
<evidence type="ECO:0000256" key="5">
    <source>
        <dbReference type="ARBA" id="ARBA00023002"/>
    </source>
</evidence>
<dbReference type="GO" id="GO:0050660">
    <property type="term" value="F:flavin adenine dinucleotide binding"/>
    <property type="evidence" value="ECO:0007669"/>
    <property type="project" value="InterPro"/>
</dbReference>
<dbReference type="InterPro" id="IPR036188">
    <property type="entry name" value="FAD/NAD-bd_sf"/>
</dbReference>
<evidence type="ECO:0000256" key="3">
    <source>
        <dbReference type="ARBA" id="ARBA00022827"/>
    </source>
</evidence>
<dbReference type="SUPFAM" id="SSF51905">
    <property type="entry name" value="FAD/NAD(P)-binding domain"/>
    <property type="match status" value="2"/>
</dbReference>
<name>A0AAW1Q4X5_9CHLO</name>
<dbReference type="GO" id="GO:0004499">
    <property type="term" value="F:N,N-dimethylaniline monooxygenase activity"/>
    <property type="evidence" value="ECO:0007669"/>
    <property type="project" value="InterPro"/>
</dbReference>
<dbReference type="InterPro" id="IPR000960">
    <property type="entry name" value="Flavin_mOase"/>
</dbReference>
<dbReference type="EC" id="1.-.-.-" evidence="6"/>
<dbReference type="GO" id="GO:0050661">
    <property type="term" value="F:NADP binding"/>
    <property type="evidence" value="ECO:0007669"/>
    <property type="project" value="InterPro"/>
</dbReference>
<keyword evidence="2 6" id="KW-0285">Flavoprotein</keyword>
<dbReference type="PRINTS" id="PR00370">
    <property type="entry name" value="FMOXYGENASE"/>
</dbReference>
<gene>
    <name evidence="7" type="ORF">WJX72_000885</name>
</gene>
<keyword evidence="3 6" id="KW-0274">FAD</keyword>
<accession>A0AAW1Q4X5</accession>
<dbReference type="PIRSF" id="PIRSF000332">
    <property type="entry name" value="FMO"/>
    <property type="match status" value="1"/>
</dbReference>
<dbReference type="InterPro" id="IPR020946">
    <property type="entry name" value="Flavin_mOase-like"/>
</dbReference>
<protein>
    <recommendedName>
        <fullName evidence="6">Flavin-containing monooxygenase</fullName>
        <ecNumber evidence="6">1.-.-.-</ecNumber>
    </recommendedName>
</protein>
<dbReference type="AlphaFoldDB" id="A0AAW1Q4X5"/>
<evidence type="ECO:0000256" key="6">
    <source>
        <dbReference type="RuleBase" id="RU361177"/>
    </source>
</evidence>
<comment type="caution">
    <text evidence="7">The sequence shown here is derived from an EMBL/GenBank/DDBJ whole genome shotgun (WGS) entry which is preliminary data.</text>
</comment>
<dbReference type="InterPro" id="IPR050346">
    <property type="entry name" value="FMO-like"/>
</dbReference>
<evidence type="ECO:0000256" key="2">
    <source>
        <dbReference type="ARBA" id="ARBA00022630"/>
    </source>
</evidence>